<dbReference type="InterPro" id="IPR058240">
    <property type="entry name" value="rSAM_sf"/>
</dbReference>
<feature type="binding site" evidence="6 7">
    <location>
        <position position="88"/>
    </location>
    <ligand>
        <name>[4Fe-4S] cluster</name>
        <dbReference type="ChEBI" id="CHEBI:49883"/>
        <note>4Fe-4S-S-AdoMet</note>
    </ligand>
</feature>
<dbReference type="PANTHER" id="PTHR43076:SF7">
    <property type="entry name" value="AMINODEOXYFUTALOSINE SYNTHASE"/>
    <property type="match status" value="1"/>
</dbReference>
<dbReference type="GO" id="GO:0005506">
    <property type="term" value="F:iron ion binding"/>
    <property type="evidence" value="ECO:0007669"/>
    <property type="project" value="UniProtKB-UniRule"/>
</dbReference>
<dbReference type="SFLD" id="SFLDG01064">
    <property type="entry name" value="F420__menaquinone_cofactor_bio"/>
    <property type="match status" value="2"/>
</dbReference>
<comment type="caution">
    <text evidence="11">The sequence shown here is derived from an EMBL/GenBank/DDBJ whole genome shotgun (WGS) entry which is preliminary data.</text>
</comment>
<evidence type="ECO:0000259" key="10">
    <source>
        <dbReference type="PROSITE" id="PS51918"/>
    </source>
</evidence>
<dbReference type="Gene3D" id="3.20.20.70">
    <property type="entry name" value="Aldolase class I"/>
    <property type="match status" value="1"/>
</dbReference>
<dbReference type="HAMAP" id="MF_00993">
    <property type="entry name" value="MqnE"/>
    <property type="match status" value="1"/>
</dbReference>
<evidence type="ECO:0000313" key="12">
    <source>
        <dbReference type="Proteomes" id="UP000584867"/>
    </source>
</evidence>
<dbReference type="GO" id="GO:0009234">
    <property type="term" value="P:menaquinone biosynthetic process"/>
    <property type="evidence" value="ECO:0007669"/>
    <property type="project" value="UniProtKB-UniRule"/>
</dbReference>
<comment type="cofactor">
    <cofactor evidence="6 7">
        <name>[4Fe-4S] cluster</name>
        <dbReference type="ChEBI" id="CHEBI:49883"/>
    </cofactor>
    <text evidence="6 7">Binds 1 [4Fe-4S] cluster. The cluster is coordinated with 3 cysteines and an exchangeable S-adenosyl-L-methionine.</text>
</comment>
<dbReference type="InterPro" id="IPR007197">
    <property type="entry name" value="rSAM"/>
</dbReference>
<comment type="similarity">
    <text evidence="6">Belongs to the radical SAM superfamily. MqnE family.</text>
</comment>
<feature type="binding site" evidence="8">
    <location>
        <position position="196"/>
    </location>
    <ligand>
        <name>S-adenosyl-L-methionine</name>
        <dbReference type="ChEBI" id="CHEBI:59789"/>
    </ligand>
</feature>
<dbReference type="PROSITE" id="PS51918">
    <property type="entry name" value="RADICAL_SAM"/>
    <property type="match status" value="1"/>
</dbReference>
<keyword evidence="4 6" id="KW-0408">Iron</keyword>
<gene>
    <name evidence="6" type="primary">mqnE</name>
    <name evidence="11" type="ORF">HDF15_004999</name>
</gene>
<evidence type="ECO:0000313" key="11">
    <source>
        <dbReference type="EMBL" id="MBB5066618.1"/>
    </source>
</evidence>
<protein>
    <recommendedName>
        <fullName evidence="6">Aminodeoxyfutalosine synthase</fullName>
        <shortName evidence="6">AFL synthase</shortName>
        <shortName evidence="6">Aminofutalosine synthase</shortName>
        <ecNumber evidence="6">2.5.1.120</ecNumber>
    </recommendedName>
    <alternativeName>
        <fullName evidence="6">Menaquinone biosynthetic enzyme MqnE</fullName>
    </alternativeName>
</protein>
<dbReference type="InterPro" id="IPR020050">
    <property type="entry name" value="FO_synthase_su2"/>
</dbReference>
<evidence type="ECO:0000256" key="2">
    <source>
        <dbReference type="ARBA" id="ARBA00022691"/>
    </source>
</evidence>
<feature type="region of interest" description="Disordered" evidence="9">
    <location>
        <begin position="1"/>
        <end position="21"/>
    </location>
</feature>
<dbReference type="SFLD" id="SFLDS00029">
    <property type="entry name" value="Radical_SAM"/>
    <property type="match status" value="2"/>
</dbReference>
<evidence type="ECO:0000256" key="4">
    <source>
        <dbReference type="ARBA" id="ARBA00023004"/>
    </source>
</evidence>
<organism evidence="11 12">
    <name type="scientific">Granulicella mallensis</name>
    <dbReference type="NCBI Taxonomy" id="940614"/>
    <lineage>
        <taxon>Bacteria</taxon>
        <taxon>Pseudomonadati</taxon>
        <taxon>Acidobacteriota</taxon>
        <taxon>Terriglobia</taxon>
        <taxon>Terriglobales</taxon>
        <taxon>Acidobacteriaceae</taxon>
        <taxon>Granulicella</taxon>
    </lineage>
</organism>
<sequence>MNVMNTEAISNRPRHSFQTDDPALEPIADKVQRGERLSFEDGVALYRSGDILAVGWMANLVRERMHGDLAYFNVNRHINPTNVCVASCRLCAFGRKKGAADTYTMALEEAWETAGKGLTEAVTEFHIVGGLHPDLPFEYFMDLVSGLKERYPQVHIKAFTMVEIAFLAKRGKMTIEEALDRMKVAGVDSCPGGGAEIFADRVRHIICDHKIDGGEWLETARLTHKAGLRSNATMLYGHIENDEDRVDHLLKLRAVQDETGGFQTFIPLSFHPENTALGHLPKSTGMTDIRQIAVSRLLLDNFAHIKSYWQMVTPKMAQISLRFGADDIDGTVVEEKIYHDAGAKTPQGLRRQDLVRLITEAGRVPYERDTLYRAVTRTEDSFTVAV</sequence>
<dbReference type="PANTHER" id="PTHR43076">
    <property type="entry name" value="FO SYNTHASE (COFH)"/>
    <property type="match status" value="1"/>
</dbReference>
<dbReference type="EC" id="2.5.1.120" evidence="6"/>
<dbReference type="SFLD" id="SFLDG01389">
    <property type="entry name" value="menaquinone_synthsis_involved"/>
    <property type="match status" value="2"/>
</dbReference>
<dbReference type="NCBIfam" id="TIGR03700">
    <property type="entry name" value="mena_SCO4494"/>
    <property type="match status" value="1"/>
</dbReference>
<dbReference type="InterPro" id="IPR013785">
    <property type="entry name" value="Aldolase_TIM"/>
</dbReference>
<dbReference type="InterPro" id="IPR034405">
    <property type="entry name" value="F420"/>
</dbReference>
<keyword evidence="1 6" id="KW-0004">4Fe-4S</keyword>
<dbReference type="GO" id="GO:0044689">
    <property type="term" value="F:7,8-didemethyl-8-hydroxy-5-deazariboflavin synthase activity"/>
    <property type="evidence" value="ECO:0007669"/>
    <property type="project" value="TreeGrafter"/>
</dbReference>
<keyword evidence="5 6" id="KW-0411">Iron-sulfur</keyword>
<dbReference type="UniPathway" id="UPA00079"/>
<comment type="function">
    <text evidence="6">Radical SAM enzyme that catalyzes the addition of the adenosyl radical to the double bond of 3-[(1-carboxyvinyl)oxy]benzoate, leading to aminodeoxyfutalosine (AFL), a key intermediate in the formation of menaquinone (MK, vitamin K2) from chorismate.</text>
</comment>
<evidence type="ECO:0000256" key="6">
    <source>
        <dbReference type="HAMAP-Rule" id="MF_00993"/>
    </source>
</evidence>
<proteinExistence type="inferred from homology"/>
<dbReference type="InterPro" id="IPR006638">
    <property type="entry name" value="Elp3/MiaA/NifB-like_rSAM"/>
</dbReference>
<dbReference type="Pfam" id="PF19288">
    <property type="entry name" value="CofH_C"/>
    <property type="match status" value="1"/>
</dbReference>
<keyword evidence="6" id="KW-0474">Menaquinone biosynthesis</keyword>
<evidence type="ECO:0000256" key="7">
    <source>
        <dbReference type="PIRSR" id="PIRSR004762-1"/>
    </source>
</evidence>
<dbReference type="InterPro" id="IPR022432">
    <property type="entry name" value="MqnE"/>
</dbReference>
<evidence type="ECO:0000256" key="1">
    <source>
        <dbReference type="ARBA" id="ARBA00022485"/>
    </source>
</evidence>
<reference evidence="11 12" key="1">
    <citation type="submission" date="2020-08" db="EMBL/GenBank/DDBJ databases">
        <title>Genomic Encyclopedia of Type Strains, Phase IV (KMG-V): Genome sequencing to study the core and pangenomes of soil and plant-associated prokaryotes.</title>
        <authorList>
            <person name="Whitman W."/>
        </authorList>
    </citation>
    <scope>NUCLEOTIDE SEQUENCE [LARGE SCALE GENOMIC DNA]</scope>
    <source>
        <strain evidence="11 12">X5P3</strain>
    </source>
</reference>
<evidence type="ECO:0000256" key="9">
    <source>
        <dbReference type="SAM" id="MobiDB-lite"/>
    </source>
</evidence>
<dbReference type="SUPFAM" id="SSF102114">
    <property type="entry name" value="Radical SAM enzymes"/>
    <property type="match status" value="1"/>
</dbReference>
<dbReference type="GO" id="GO:0102573">
    <property type="term" value="F:aminodeoxyfutalosine synthase activity"/>
    <property type="evidence" value="ECO:0007669"/>
    <property type="project" value="UniProtKB-EC"/>
</dbReference>
<feature type="binding site" evidence="6 7">
    <location>
        <position position="91"/>
    </location>
    <ligand>
        <name>[4Fe-4S] cluster</name>
        <dbReference type="ChEBI" id="CHEBI:49883"/>
        <note>4Fe-4S-S-AdoMet</note>
    </ligand>
</feature>
<keyword evidence="2 6" id="KW-0949">S-adenosyl-L-methionine</keyword>
<keyword evidence="6 11" id="KW-0808">Transferase</keyword>
<dbReference type="InterPro" id="IPR045567">
    <property type="entry name" value="CofH/MnqC-like_C"/>
</dbReference>
<keyword evidence="3 6" id="KW-0479">Metal-binding</keyword>
<comment type="catalytic activity">
    <reaction evidence="6">
        <text>3-[(1-carboxyvinyl)-oxy]benzoate + S-adenosyl-L-methionine + H2O = 6-amino-6-deoxyfutalosine + hydrogencarbonate + L-methionine + H(+)</text>
        <dbReference type="Rhea" id="RHEA:33075"/>
        <dbReference type="ChEBI" id="CHEBI:15377"/>
        <dbReference type="ChEBI" id="CHEBI:15378"/>
        <dbReference type="ChEBI" id="CHEBI:17544"/>
        <dbReference type="ChEBI" id="CHEBI:57844"/>
        <dbReference type="ChEBI" id="CHEBI:59789"/>
        <dbReference type="ChEBI" id="CHEBI:64286"/>
        <dbReference type="ChEBI" id="CHEBI:76981"/>
        <dbReference type="EC" id="2.5.1.120"/>
    </reaction>
</comment>
<comment type="pathway">
    <text evidence="6">Quinol/quinone metabolism; menaquinone biosynthesis.</text>
</comment>
<evidence type="ECO:0000256" key="5">
    <source>
        <dbReference type="ARBA" id="ARBA00023014"/>
    </source>
</evidence>
<evidence type="ECO:0000256" key="3">
    <source>
        <dbReference type="ARBA" id="ARBA00022723"/>
    </source>
</evidence>
<dbReference type="SFLD" id="SFLDF00342">
    <property type="entry name" value="cyclic_dehypoxanthine_futalosi"/>
    <property type="match status" value="1"/>
</dbReference>
<evidence type="ECO:0000256" key="8">
    <source>
        <dbReference type="PIRSR" id="PIRSR004762-2"/>
    </source>
</evidence>
<name>A0A7W8EBD7_9BACT</name>
<dbReference type="PIRSF" id="PIRSF004762">
    <property type="entry name" value="CHP00423"/>
    <property type="match status" value="1"/>
</dbReference>
<feature type="domain" description="Radical SAM core" evidence="10">
    <location>
        <begin position="70"/>
        <end position="303"/>
    </location>
</feature>
<dbReference type="SMART" id="SM00729">
    <property type="entry name" value="Elp3"/>
    <property type="match status" value="1"/>
</dbReference>
<dbReference type="RefSeq" id="WP_184260517.1">
    <property type="nucleotide sequence ID" value="NZ_JACHIO010000031.1"/>
</dbReference>
<dbReference type="GO" id="GO:0051539">
    <property type="term" value="F:4 iron, 4 sulfur cluster binding"/>
    <property type="evidence" value="ECO:0007669"/>
    <property type="project" value="UniProtKB-KW"/>
</dbReference>
<dbReference type="EMBL" id="JACHIO010000031">
    <property type="protein sequence ID" value="MBB5066618.1"/>
    <property type="molecule type" value="Genomic_DNA"/>
</dbReference>
<dbReference type="AlphaFoldDB" id="A0A7W8EBD7"/>
<feature type="binding site" evidence="6 7">
    <location>
        <position position="84"/>
    </location>
    <ligand>
        <name>[4Fe-4S] cluster</name>
        <dbReference type="ChEBI" id="CHEBI:49883"/>
        <note>4Fe-4S-S-AdoMet</note>
    </ligand>
</feature>
<dbReference type="SFLD" id="SFLDF00343">
    <property type="entry name" value="aminofutalosine_synthase_(mqnE"/>
    <property type="match status" value="1"/>
</dbReference>
<dbReference type="Proteomes" id="UP000584867">
    <property type="component" value="Unassembled WGS sequence"/>
</dbReference>
<dbReference type="Pfam" id="PF04055">
    <property type="entry name" value="Radical_SAM"/>
    <property type="match status" value="1"/>
</dbReference>
<dbReference type="NCBIfam" id="TIGR00423">
    <property type="entry name" value="CofH family radical SAM protein"/>
    <property type="match status" value="1"/>
</dbReference>
<accession>A0A7W8EBD7</accession>